<evidence type="ECO:0000313" key="3">
    <source>
        <dbReference type="EMBL" id="PWJ75627.1"/>
    </source>
</evidence>
<reference evidence="3 4" key="1">
    <citation type="submission" date="2018-05" db="EMBL/GenBank/DDBJ databases">
        <authorList>
            <person name="Goeker M."/>
            <person name="Huntemann M."/>
            <person name="Clum A."/>
            <person name="Pillay M."/>
            <person name="Palaniappan K."/>
            <person name="Varghese N."/>
            <person name="Mikhailova N."/>
            <person name="Stamatis D."/>
            <person name="Reddy T."/>
            <person name="Daum C."/>
            <person name="Shapiro N."/>
            <person name="Ivanova N."/>
            <person name="Kyrpides N."/>
            <person name="Woyke T."/>
        </authorList>
    </citation>
    <scope>NUCLEOTIDE SEQUENCE [LARGE SCALE GENOMIC DNA]</scope>
    <source>
        <strain evidence="3 4">DSM 26524</strain>
    </source>
</reference>
<dbReference type="PANTHER" id="PTHR43649:SF12">
    <property type="entry name" value="DIACETYLCHITOBIOSE BINDING PROTEIN DASA"/>
    <property type="match status" value="1"/>
</dbReference>
<dbReference type="SUPFAM" id="SSF53850">
    <property type="entry name" value="Periplasmic binding protein-like II"/>
    <property type="match status" value="1"/>
</dbReference>
<feature type="compositionally biased region" description="Basic and acidic residues" evidence="1">
    <location>
        <begin position="27"/>
        <end position="50"/>
    </location>
</feature>
<dbReference type="Proteomes" id="UP000245412">
    <property type="component" value="Unassembled WGS sequence"/>
</dbReference>
<dbReference type="InterPro" id="IPR006059">
    <property type="entry name" value="SBP"/>
</dbReference>
<keyword evidence="4" id="KW-1185">Reference proteome</keyword>
<accession>A0AB73T487</accession>
<feature type="region of interest" description="Disordered" evidence="1">
    <location>
        <begin position="21"/>
        <end position="83"/>
    </location>
</feature>
<evidence type="ECO:0000256" key="2">
    <source>
        <dbReference type="SAM" id="SignalP"/>
    </source>
</evidence>
<organism evidence="3 4">
    <name type="scientific">Murimonas intestini</name>
    <dbReference type="NCBI Taxonomy" id="1337051"/>
    <lineage>
        <taxon>Bacteria</taxon>
        <taxon>Bacillati</taxon>
        <taxon>Bacillota</taxon>
        <taxon>Clostridia</taxon>
        <taxon>Lachnospirales</taxon>
        <taxon>Lachnospiraceae</taxon>
        <taxon>Murimonas</taxon>
    </lineage>
</organism>
<keyword evidence="2" id="KW-0732">Signal</keyword>
<dbReference type="InterPro" id="IPR050490">
    <property type="entry name" value="Bact_solute-bd_prot1"/>
</dbReference>
<feature type="signal peptide" evidence="2">
    <location>
        <begin position="1"/>
        <end position="19"/>
    </location>
</feature>
<feature type="compositionally biased region" description="Low complexity" evidence="1">
    <location>
        <begin position="61"/>
        <end position="74"/>
    </location>
</feature>
<dbReference type="PROSITE" id="PS51257">
    <property type="entry name" value="PROKAR_LIPOPROTEIN"/>
    <property type="match status" value="1"/>
</dbReference>
<comment type="caution">
    <text evidence="3">The sequence shown here is derived from an EMBL/GenBank/DDBJ whole genome shotgun (WGS) entry which is preliminary data.</text>
</comment>
<protein>
    <submittedName>
        <fullName evidence="3">Raffinose/stachyose/melibiose transport system substrate-binding protein</fullName>
    </submittedName>
</protein>
<evidence type="ECO:0000256" key="1">
    <source>
        <dbReference type="SAM" id="MobiDB-lite"/>
    </source>
</evidence>
<sequence>MKKSLVLALTACLITGSLAGCKGAGGDQKETAEKKETAKTETQADTKEETGAGTEKGGESGTTTEAAGSEETGAGENGTGDVTWEDTLTIPALVGPLINDGVRNQMARFEEKYNVEFEVEQVSDDNFSTLVTARAATGELDGLVEWHSGAAMSNIAPTENLEPVTGEAFLDNLEDIYRKSVELSGETFGVPIMPVYAGGFAYNKKIYKELNLEVPKTWEQFVENCRAVKDAGYTAVVGSFDTKSTAQMIWLTDFYNVHCEYPEFEQDYTANKVRLKDIPSYVDSFRKMEDVSSNGFYNEDYLSTNREQAISMLAEGKGAHYCLLTRELVNVLAANYPDAIGDIGFFATPGNDPDKTGITVWMPHSWYIAKNASEDVKTALKLWMTYVTSQEGLDAYFEKQSMAGPVMVKGARYPTDMYECVKEAISYYDNGSWYPAQEFVTPIKGASTPNICVEAASGAISPEEAVQQIDDDNAKVAIQLGLEGWK</sequence>
<dbReference type="Pfam" id="PF01547">
    <property type="entry name" value="SBP_bac_1"/>
    <property type="match status" value="1"/>
</dbReference>
<feature type="chain" id="PRO_5044496864" evidence="2">
    <location>
        <begin position="20"/>
        <end position="486"/>
    </location>
</feature>
<gene>
    <name evidence="3" type="ORF">C7383_106197</name>
</gene>
<dbReference type="AlphaFoldDB" id="A0AB73T487"/>
<dbReference type="Gene3D" id="3.40.190.10">
    <property type="entry name" value="Periplasmic binding protein-like II"/>
    <property type="match status" value="2"/>
</dbReference>
<name>A0AB73T487_9FIRM</name>
<dbReference type="PANTHER" id="PTHR43649">
    <property type="entry name" value="ARABINOSE-BINDING PROTEIN-RELATED"/>
    <property type="match status" value="1"/>
</dbReference>
<proteinExistence type="predicted"/>
<evidence type="ECO:0000313" key="4">
    <source>
        <dbReference type="Proteomes" id="UP000245412"/>
    </source>
</evidence>
<dbReference type="EMBL" id="QGGY01000006">
    <property type="protein sequence ID" value="PWJ75627.1"/>
    <property type="molecule type" value="Genomic_DNA"/>
</dbReference>
<dbReference type="RefSeq" id="WP_187374317.1">
    <property type="nucleotide sequence ID" value="NZ_CABJAT010000006.1"/>
</dbReference>